<dbReference type="RefSeq" id="WP_219043247.1">
    <property type="nucleotide sequence ID" value="NZ_JAHWDQ010000002.1"/>
</dbReference>
<keyword evidence="2" id="KW-1185">Reference proteome</keyword>
<dbReference type="EMBL" id="JAHWDQ010000002">
    <property type="protein sequence ID" value="MBW2940986.1"/>
    <property type="molecule type" value="Genomic_DNA"/>
</dbReference>
<evidence type="ECO:0008006" key="3">
    <source>
        <dbReference type="Google" id="ProtNLM"/>
    </source>
</evidence>
<protein>
    <recommendedName>
        <fullName evidence="3">DUF2846 domain-containing protein</fullName>
    </recommendedName>
</protein>
<dbReference type="PROSITE" id="PS51257">
    <property type="entry name" value="PROKAR_LIPOPROTEIN"/>
    <property type="match status" value="1"/>
</dbReference>
<name>A0ABS6VRT5_9GAMM</name>
<sequence>MIKKSFIFLIFVVLLSGCSVANYRSYDGSPLPIEQLAFVSCDEYVSITKINGVEVKLPLLTSLVGNSTCFAELTPGRHTIAYKLTTGGGTVSMHVNEKVIEITVVAGDILKIYQKYETLSWSSWVEKLDGEKYDAELKRIISNRVLPKNSG</sequence>
<gene>
    <name evidence="1" type="ORF">KXJ70_09375</name>
</gene>
<accession>A0ABS6VRT5</accession>
<reference evidence="1" key="1">
    <citation type="submission" date="2021-07" db="EMBL/GenBank/DDBJ databases">
        <title>Zhongshania sp. CAU 1632 isolated from seawater.</title>
        <authorList>
            <person name="Kim W."/>
        </authorList>
    </citation>
    <scope>NUCLEOTIDE SEQUENCE</scope>
    <source>
        <strain evidence="1">CAU 1632</strain>
    </source>
</reference>
<comment type="caution">
    <text evidence="1">The sequence shown here is derived from an EMBL/GenBank/DDBJ whole genome shotgun (WGS) entry which is preliminary data.</text>
</comment>
<proteinExistence type="predicted"/>
<evidence type="ECO:0000313" key="1">
    <source>
        <dbReference type="EMBL" id="MBW2940986.1"/>
    </source>
</evidence>
<evidence type="ECO:0000313" key="2">
    <source>
        <dbReference type="Proteomes" id="UP001166291"/>
    </source>
</evidence>
<dbReference type="Proteomes" id="UP001166291">
    <property type="component" value="Unassembled WGS sequence"/>
</dbReference>
<organism evidence="1 2">
    <name type="scientific">Zhongshania aquimaris</name>
    <dbReference type="NCBI Taxonomy" id="2857107"/>
    <lineage>
        <taxon>Bacteria</taxon>
        <taxon>Pseudomonadati</taxon>
        <taxon>Pseudomonadota</taxon>
        <taxon>Gammaproteobacteria</taxon>
        <taxon>Cellvibrionales</taxon>
        <taxon>Spongiibacteraceae</taxon>
        <taxon>Zhongshania</taxon>
    </lineage>
</organism>